<reference evidence="13 15" key="2">
    <citation type="submission" date="2019-05" db="EMBL/GenBank/DDBJ databases">
        <authorList>
            <person name="Farhan Ul Haque M."/>
        </authorList>
    </citation>
    <scope>NUCLEOTIDE SEQUENCE [LARGE SCALE GENOMIC DNA]</scope>
    <source>
        <strain evidence="13">2</strain>
    </source>
</reference>
<feature type="domain" description="Elongation factor P C-terminal" evidence="10">
    <location>
        <begin position="131"/>
        <end position="186"/>
    </location>
</feature>
<evidence type="ECO:0000256" key="8">
    <source>
        <dbReference type="NCBIfam" id="TIGR00038"/>
    </source>
</evidence>
<evidence type="ECO:0000259" key="10">
    <source>
        <dbReference type="SMART" id="SM00841"/>
    </source>
</evidence>
<dbReference type="Gene3D" id="2.40.50.140">
    <property type="entry name" value="Nucleic acid-binding proteins"/>
    <property type="match status" value="2"/>
</dbReference>
<dbReference type="FunFam" id="2.30.30.30:FF:000003">
    <property type="entry name" value="Elongation factor P"/>
    <property type="match status" value="1"/>
</dbReference>
<dbReference type="EMBL" id="CABFMQ020000081">
    <property type="protein sequence ID" value="VTZ50466.1"/>
    <property type="molecule type" value="Genomic_DNA"/>
</dbReference>
<dbReference type="InterPro" id="IPR013185">
    <property type="entry name" value="Transl_elong_KOW-like"/>
</dbReference>
<dbReference type="EMBL" id="LR536450">
    <property type="protein sequence ID" value="VFU09128.1"/>
    <property type="molecule type" value="Genomic_DNA"/>
</dbReference>
<dbReference type="UniPathway" id="UPA00345"/>
<name>A0A4U8Z1D3_METTU</name>
<dbReference type="Proteomes" id="UP000294360">
    <property type="component" value="Chromosome"/>
</dbReference>
<keyword evidence="5 7" id="KW-0251">Elongation factor</keyword>
<dbReference type="PANTHER" id="PTHR30053:SF14">
    <property type="entry name" value="TRANSLATION ELONGATION FACTOR KOW-LIKE DOMAIN-CONTAINING PROTEIN"/>
    <property type="match status" value="1"/>
</dbReference>
<dbReference type="GO" id="GO:0003746">
    <property type="term" value="F:translation elongation factor activity"/>
    <property type="evidence" value="ECO:0007669"/>
    <property type="project" value="UniProtKB-UniRule"/>
</dbReference>
<dbReference type="FunFam" id="2.40.50.140:FF:000004">
    <property type="entry name" value="Elongation factor P"/>
    <property type="match status" value="1"/>
</dbReference>
<comment type="pathway">
    <text evidence="2 7">Protein biosynthesis; polypeptide chain elongation.</text>
</comment>
<evidence type="ECO:0000256" key="6">
    <source>
        <dbReference type="ARBA" id="ARBA00022917"/>
    </source>
</evidence>
<dbReference type="NCBIfam" id="NF001810">
    <property type="entry name" value="PRK00529.1"/>
    <property type="match status" value="1"/>
</dbReference>
<dbReference type="AlphaFoldDB" id="A0A4U8Z1D3"/>
<dbReference type="Pfam" id="PF09285">
    <property type="entry name" value="Elong-fact-P_C"/>
    <property type="match status" value="1"/>
</dbReference>
<dbReference type="NCBIfam" id="TIGR00038">
    <property type="entry name" value="efp"/>
    <property type="match status" value="1"/>
</dbReference>
<dbReference type="KEGG" id="mtun:MTUNDRAET4_2235"/>
<evidence type="ECO:0000256" key="2">
    <source>
        <dbReference type="ARBA" id="ARBA00004815"/>
    </source>
</evidence>
<dbReference type="InterPro" id="IPR015365">
    <property type="entry name" value="Elong-fact-P_C"/>
</dbReference>
<dbReference type="InterPro" id="IPR001059">
    <property type="entry name" value="Transl_elong_P/YeiP_cen"/>
</dbReference>
<dbReference type="PROSITE" id="PS01275">
    <property type="entry name" value="EFP"/>
    <property type="match status" value="1"/>
</dbReference>
<dbReference type="RefSeq" id="WP_134489351.1">
    <property type="nucleotide sequence ID" value="NZ_CABFMQ020000081.1"/>
</dbReference>
<dbReference type="Gene3D" id="2.30.30.30">
    <property type="match status" value="1"/>
</dbReference>
<keyword evidence="6 7" id="KW-0648">Protein biosynthesis</keyword>
<accession>A0A4U8Z1D3</accession>
<feature type="domain" description="Translation elongation factor P/YeiP central" evidence="11">
    <location>
        <begin position="69"/>
        <end position="123"/>
    </location>
</feature>
<dbReference type="SMART" id="SM01185">
    <property type="entry name" value="EFP"/>
    <property type="match status" value="1"/>
</dbReference>
<reference evidence="12 14" key="1">
    <citation type="submission" date="2019-03" db="EMBL/GenBank/DDBJ databases">
        <authorList>
            <person name="Kox A.R. M."/>
        </authorList>
    </citation>
    <scope>NUCLEOTIDE SEQUENCE [LARGE SCALE GENOMIC DNA]</scope>
    <source>
        <strain evidence="12">MTUNDRAET4 annotated genome</strain>
    </source>
</reference>
<comment type="function">
    <text evidence="7">Involved in peptide bond synthesis. Stimulates efficient translation and peptide-bond synthesis on native or reconstituted 70S ribosomes in vitro. Probably functions indirectly by altering the affinity of the ribosome for aminoacyl-tRNA, thus increasing their reactivity as acceptors for peptidyl transferase.</text>
</comment>
<evidence type="ECO:0000256" key="1">
    <source>
        <dbReference type="ARBA" id="ARBA00004496"/>
    </source>
</evidence>
<dbReference type="CDD" id="cd04470">
    <property type="entry name" value="S1_EF-P_repeat_1"/>
    <property type="match status" value="1"/>
</dbReference>
<protein>
    <recommendedName>
        <fullName evidence="7 8">Elongation factor P</fullName>
        <shortName evidence="7">EF-P</shortName>
    </recommendedName>
</protein>
<dbReference type="GO" id="GO:0005829">
    <property type="term" value="C:cytosol"/>
    <property type="evidence" value="ECO:0007669"/>
    <property type="project" value="UniProtKB-ARBA"/>
</dbReference>
<dbReference type="Pfam" id="PF08207">
    <property type="entry name" value="EFP_N"/>
    <property type="match status" value="1"/>
</dbReference>
<evidence type="ECO:0000256" key="3">
    <source>
        <dbReference type="ARBA" id="ARBA00009479"/>
    </source>
</evidence>
<dbReference type="FunFam" id="2.40.50.140:FF:000009">
    <property type="entry name" value="Elongation factor P"/>
    <property type="match status" value="1"/>
</dbReference>
<evidence type="ECO:0000259" key="11">
    <source>
        <dbReference type="SMART" id="SM01185"/>
    </source>
</evidence>
<evidence type="ECO:0000256" key="5">
    <source>
        <dbReference type="ARBA" id="ARBA00022768"/>
    </source>
</evidence>
<gene>
    <name evidence="7 12" type="primary">efp</name>
    <name evidence="13" type="ORF">MPC4_240045</name>
    <name evidence="12" type="ORF">MTUNDRAET4_2235</name>
</gene>
<dbReference type="GO" id="GO:0043043">
    <property type="term" value="P:peptide biosynthetic process"/>
    <property type="evidence" value="ECO:0007669"/>
    <property type="project" value="InterPro"/>
</dbReference>
<evidence type="ECO:0000313" key="14">
    <source>
        <dbReference type="Proteomes" id="UP000294360"/>
    </source>
</evidence>
<evidence type="ECO:0000256" key="4">
    <source>
        <dbReference type="ARBA" id="ARBA00022490"/>
    </source>
</evidence>
<dbReference type="InterPro" id="IPR012340">
    <property type="entry name" value="NA-bd_OB-fold"/>
</dbReference>
<evidence type="ECO:0000313" key="15">
    <source>
        <dbReference type="Proteomes" id="UP000485880"/>
    </source>
</evidence>
<dbReference type="Proteomes" id="UP000485880">
    <property type="component" value="Unassembled WGS sequence"/>
</dbReference>
<dbReference type="HAMAP" id="MF_00141">
    <property type="entry name" value="EF_P"/>
    <property type="match status" value="1"/>
</dbReference>
<evidence type="ECO:0000256" key="9">
    <source>
        <dbReference type="RuleBase" id="RU004389"/>
    </source>
</evidence>
<comment type="subcellular location">
    <subcellularLocation>
        <location evidence="1 7">Cytoplasm</location>
    </subcellularLocation>
</comment>
<dbReference type="OrthoDB" id="9801844at2"/>
<dbReference type="SUPFAM" id="SSF50249">
    <property type="entry name" value="Nucleic acid-binding proteins"/>
    <property type="match status" value="2"/>
</dbReference>
<organism evidence="12 14">
    <name type="scientific">Methylocella tundrae</name>
    <dbReference type="NCBI Taxonomy" id="227605"/>
    <lineage>
        <taxon>Bacteria</taxon>
        <taxon>Pseudomonadati</taxon>
        <taxon>Pseudomonadota</taxon>
        <taxon>Alphaproteobacteria</taxon>
        <taxon>Hyphomicrobiales</taxon>
        <taxon>Beijerinckiaceae</taxon>
        <taxon>Methylocella</taxon>
    </lineage>
</organism>
<dbReference type="InterPro" id="IPR008991">
    <property type="entry name" value="Translation_prot_SH3-like_sf"/>
</dbReference>
<dbReference type="InterPro" id="IPR011768">
    <property type="entry name" value="Transl_elongation_fac_P"/>
</dbReference>
<keyword evidence="4 7" id="KW-0963">Cytoplasm</keyword>
<dbReference type="Pfam" id="PF01132">
    <property type="entry name" value="EFP"/>
    <property type="match status" value="1"/>
</dbReference>
<evidence type="ECO:0000313" key="12">
    <source>
        <dbReference type="EMBL" id="VFU09128.1"/>
    </source>
</evidence>
<comment type="similarity">
    <text evidence="3 7 9">Belongs to the elongation factor P family.</text>
</comment>
<evidence type="ECO:0000313" key="13">
    <source>
        <dbReference type="EMBL" id="VTZ50466.1"/>
    </source>
</evidence>
<dbReference type="SUPFAM" id="SSF50104">
    <property type="entry name" value="Translation proteins SH3-like domain"/>
    <property type="match status" value="1"/>
</dbReference>
<proteinExistence type="inferred from homology"/>
<keyword evidence="15" id="KW-1185">Reference proteome</keyword>
<dbReference type="PIRSF" id="PIRSF005901">
    <property type="entry name" value="EF-P"/>
    <property type="match status" value="1"/>
</dbReference>
<sequence>MPKINGNQIAPGAVIEHDGGLWVAVKTNAVKPGKGGAFNQVELKNLIDGRKLNERFRADETVEAIDLELKDFSYLYAEGENLVFMDLESYEQIELAKDWIGERAAFLQDGMKVTLQMHEARPISIRLPAYVTLQIVEADPVVRGQTAASSYKSAVLENGLRVLVPPFIASGEKIVVDTNEVTYMRRADEK</sequence>
<dbReference type="InterPro" id="IPR020599">
    <property type="entry name" value="Transl_elong_fac_P/YeiP"/>
</dbReference>
<dbReference type="PANTHER" id="PTHR30053">
    <property type="entry name" value="ELONGATION FACTOR P"/>
    <property type="match status" value="1"/>
</dbReference>
<dbReference type="InterPro" id="IPR014722">
    <property type="entry name" value="Rib_uL2_dom2"/>
</dbReference>
<dbReference type="CDD" id="cd05794">
    <property type="entry name" value="S1_EF-P_repeat_2"/>
    <property type="match status" value="1"/>
</dbReference>
<dbReference type="SMART" id="SM00841">
    <property type="entry name" value="Elong-fact-P_C"/>
    <property type="match status" value="1"/>
</dbReference>
<dbReference type="InterPro" id="IPR013852">
    <property type="entry name" value="Transl_elong_P/YeiP_CS"/>
</dbReference>
<evidence type="ECO:0000256" key="7">
    <source>
        <dbReference type="HAMAP-Rule" id="MF_00141"/>
    </source>
</evidence>